<dbReference type="OrthoDB" id="442863at2759"/>
<evidence type="ECO:0000259" key="5">
    <source>
        <dbReference type="Pfam" id="PF06978"/>
    </source>
</evidence>
<evidence type="ECO:0000259" key="7">
    <source>
        <dbReference type="Pfam" id="PF22770"/>
    </source>
</evidence>
<dbReference type="InterPro" id="IPR012590">
    <property type="entry name" value="POPLD_dom"/>
</dbReference>
<feature type="domain" description="Pop1 N-terminal" evidence="5">
    <location>
        <begin position="143"/>
        <end position="219"/>
    </location>
</feature>
<feature type="domain" description="POP1 C-terminal" evidence="7">
    <location>
        <begin position="795"/>
        <end position="859"/>
    </location>
</feature>
<organism evidence="8 9">
    <name type="scientific">Trametes coccinea (strain BRFM310)</name>
    <name type="common">Pycnoporus coccineus</name>
    <dbReference type="NCBI Taxonomy" id="1353009"/>
    <lineage>
        <taxon>Eukaryota</taxon>
        <taxon>Fungi</taxon>
        <taxon>Dikarya</taxon>
        <taxon>Basidiomycota</taxon>
        <taxon>Agaricomycotina</taxon>
        <taxon>Agaricomycetes</taxon>
        <taxon>Polyporales</taxon>
        <taxon>Polyporaceae</taxon>
        <taxon>Trametes</taxon>
    </lineage>
</organism>
<gene>
    <name evidence="8" type="ORF">PYCCODRAFT_1430634</name>
</gene>
<comment type="subcellular location">
    <subcellularLocation>
        <location evidence="1">Nucleus</location>
    </subcellularLocation>
</comment>
<feature type="compositionally biased region" description="Basic and acidic residues" evidence="4">
    <location>
        <begin position="291"/>
        <end position="302"/>
    </location>
</feature>
<dbReference type="GO" id="GO:0001682">
    <property type="term" value="P:tRNA 5'-leader removal"/>
    <property type="evidence" value="ECO:0007669"/>
    <property type="project" value="InterPro"/>
</dbReference>
<feature type="compositionally biased region" description="Polar residues" evidence="4">
    <location>
        <begin position="32"/>
        <end position="42"/>
    </location>
</feature>
<sequence length="861" mass="95499">MPPKRQSDNKANEELTGRERKKQKTALARSIAVQSASSNASEIATAGPSKSVRFDSMKGLPGALDVERFAEARAFEINAMQEAMQNARSNATQRAWQQLPRHLRRRAASHDVRRVPLRLRDKARAEMDPARRKALGRSMPKKSKKNLLNRTAQLLRRQKNKSWLETHIWHAKRMHMENMWGYRLAVTPTEKSFRPSHRASVHGSILHDASYFATIELKGPEDILRTILDSCCDCQGPSPGAKRFLTGARTLETYLYHYYSYPHELIAPVTVQWQAQAARTKSSDNYSIGKSTDKSKGKEKAASSDPQQTIRAVWLRVHPAVLAEAHQSLRLAASFALDAAKQAGRTAEVEMADLREHFNVFEIMGPKASQVIKGALKPVDDERADFKKFWASLSQLQSAGSVPRGMVVGFTVHDPRLSFPPKNAKVDIEGGPTLSPASTVFPSAALAESKIWDEETRMALRKPRYKKKDIDQRRSNNLVPGTPLKADRKDDRIPVLLIQRSVETTVPTQPATSTIARAPTTNALHGWTLIVPQGWGMPFLSSLIYTGTRVGGQRERQTQAFEAGCAYFPRDFPATDAYEEYAENRAIEEKETWDRKPPAKRPNYEKLGTRSPWKADWDVILGIGRPVVAQDTANVEGGEELLDTQRDVEMADASGSAHPPVTVAAAAAVAAQRDIATEPWLLRGPDVPSLIADISSMLSPSNGLLLQINQARAKRKLDPLPASLRPEDLVRTALVQVGISLCGRGKPEDLAVIYCVEDDEARRWITAEARKKSGLALLQDGPDETELSQVPPSPEGIIGYVTTGSFSLSLGEGHAVGAIPLRQYLELQKQAQRLRNEGKLLVKVRNRNETICRAALVDLLY</sequence>
<evidence type="ECO:0000256" key="2">
    <source>
        <dbReference type="ARBA" id="ARBA00022694"/>
    </source>
</evidence>
<dbReference type="STRING" id="1353009.A0A1Y2J1V2"/>
<dbReference type="GO" id="GO:0005655">
    <property type="term" value="C:nucleolar ribonuclease P complex"/>
    <property type="evidence" value="ECO:0007669"/>
    <property type="project" value="InterPro"/>
</dbReference>
<dbReference type="Pfam" id="PF08170">
    <property type="entry name" value="POPLD"/>
    <property type="match status" value="1"/>
</dbReference>
<dbReference type="Pfam" id="PF22770">
    <property type="entry name" value="POP1_C"/>
    <property type="match status" value="1"/>
</dbReference>
<accession>A0A1Y2J1V2</accession>
<dbReference type="InterPro" id="IPR009723">
    <property type="entry name" value="Pop1_N"/>
</dbReference>
<keyword evidence="2" id="KW-0819">tRNA processing</keyword>
<dbReference type="GO" id="GO:0000172">
    <property type="term" value="C:ribonuclease MRP complex"/>
    <property type="evidence" value="ECO:0007669"/>
    <property type="project" value="InterPro"/>
</dbReference>
<feature type="domain" description="Pop1 N-terminal" evidence="5">
    <location>
        <begin position="69"/>
        <end position="142"/>
    </location>
</feature>
<reference evidence="8 9" key="1">
    <citation type="journal article" date="2015" name="Biotechnol. Biofuels">
        <title>Enhanced degradation of softwood versus hardwood by the white-rot fungus Pycnoporus coccineus.</title>
        <authorList>
            <person name="Couturier M."/>
            <person name="Navarro D."/>
            <person name="Chevret D."/>
            <person name="Henrissat B."/>
            <person name="Piumi F."/>
            <person name="Ruiz-Duenas F.J."/>
            <person name="Martinez A.T."/>
            <person name="Grigoriev I.V."/>
            <person name="Riley R."/>
            <person name="Lipzen A."/>
            <person name="Berrin J.G."/>
            <person name="Master E.R."/>
            <person name="Rosso M.N."/>
        </authorList>
    </citation>
    <scope>NUCLEOTIDE SEQUENCE [LARGE SCALE GENOMIC DNA]</scope>
    <source>
        <strain evidence="8 9">BRFM310</strain>
    </source>
</reference>
<proteinExistence type="predicted"/>
<keyword evidence="3" id="KW-0539">Nucleus</keyword>
<name>A0A1Y2J1V2_TRAC3</name>
<evidence type="ECO:0000256" key="3">
    <source>
        <dbReference type="ARBA" id="ARBA00023242"/>
    </source>
</evidence>
<feature type="region of interest" description="Disordered" evidence="4">
    <location>
        <begin position="466"/>
        <end position="485"/>
    </location>
</feature>
<evidence type="ECO:0000259" key="6">
    <source>
        <dbReference type="Pfam" id="PF08170"/>
    </source>
</evidence>
<feature type="region of interest" description="Disordered" evidence="4">
    <location>
        <begin position="1"/>
        <end position="47"/>
    </location>
</feature>
<dbReference type="PANTHER" id="PTHR22731:SF3">
    <property type="entry name" value="RIBONUCLEASES P_MRP PROTEIN SUBUNIT POP1"/>
    <property type="match status" value="1"/>
</dbReference>
<dbReference type="Pfam" id="PF06978">
    <property type="entry name" value="POP1_N"/>
    <property type="match status" value="2"/>
</dbReference>
<evidence type="ECO:0000313" key="9">
    <source>
        <dbReference type="Proteomes" id="UP000193067"/>
    </source>
</evidence>
<dbReference type="InterPro" id="IPR055079">
    <property type="entry name" value="POP1_C"/>
</dbReference>
<feature type="domain" description="POPLD" evidence="6">
    <location>
        <begin position="526"/>
        <end position="617"/>
    </location>
</feature>
<dbReference type="SUPFAM" id="SSF103025">
    <property type="entry name" value="Folate-binding domain"/>
    <property type="match status" value="1"/>
</dbReference>
<keyword evidence="9" id="KW-1185">Reference proteome</keyword>
<dbReference type="AlphaFoldDB" id="A0A1Y2J1V2"/>
<feature type="region of interest" description="Disordered" evidence="4">
    <location>
        <begin position="282"/>
        <end position="305"/>
    </location>
</feature>
<protein>
    <submittedName>
        <fullName evidence="8">POP1-domain-containing protein</fullName>
    </submittedName>
</protein>
<dbReference type="Proteomes" id="UP000193067">
    <property type="component" value="Unassembled WGS sequence"/>
</dbReference>
<feature type="compositionally biased region" description="Basic and acidic residues" evidence="4">
    <location>
        <begin position="1"/>
        <end position="18"/>
    </location>
</feature>
<evidence type="ECO:0000256" key="1">
    <source>
        <dbReference type="ARBA" id="ARBA00004123"/>
    </source>
</evidence>
<dbReference type="PANTHER" id="PTHR22731">
    <property type="entry name" value="RIBONUCLEASES P/MRP PROTEIN SUBUNIT POP1"/>
    <property type="match status" value="1"/>
</dbReference>
<evidence type="ECO:0000313" key="8">
    <source>
        <dbReference type="EMBL" id="OSD07378.1"/>
    </source>
</evidence>
<dbReference type="EMBL" id="KZ084088">
    <property type="protein sequence ID" value="OSD07378.1"/>
    <property type="molecule type" value="Genomic_DNA"/>
</dbReference>
<evidence type="ECO:0000256" key="4">
    <source>
        <dbReference type="SAM" id="MobiDB-lite"/>
    </source>
</evidence>
<dbReference type="InterPro" id="IPR039182">
    <property type="entry name" value="Pop1"/>
</dbReference>